<dbReference type="AlphaFoldDB" id="A0AA40A0R7"/>
<feature type="region of interest" description="Disordered" evidence="1">
    <location>
        <begin position="122"/>
        <end position="144"/>
    </location>
</feature>
<sequence>MVVPGSGSGSGSSRTSFPRTFGDVVGATLILRSRLGLAATAVAPGAGDDTLAKLAQRILDAARYYCVQARAAVDIRSWRPRQQQQDDRDTPRVSLTLALDSRAVVRRIDVFIASERLRPRNYHASSNGRVGSDDAVDKRSEDADYHYRRSKSNVVLSKTSAAWRPSSVRSGLGPRRVDSGVSVGDGPETTTAPSVASYNTWGTARGDSSRAASLRSVELDRQAETALDDIVNGDGDGEESPWYHDSQAFLRVEVASASSPSAPGEDGKGSPTPTPPPVPRISNLGVLVDRQRNVDIWWRTWPAPSRLPPEENTTDTRPRPAHASGLDDEQTREWLASLKHGDTVTLAAAEGFFVHDIARFAKFGLVVYCGLSP</sequence>
<gene>
    <name evidence="2" type="ORF">B0T26DRAFT_484610</name>
</gene>
<name>A0AA40A0R7_9PEZI</name>
<dbReference type="EMBL" id="JAUIRO010000007">
    <property type="protein sequence ID" value="KAK0707114.1"/>
    <property type="molecule type" value="Genomic_DNA"/>
</dbReference>
<dbReference type="GeneID" id="85318564"/>
<keyword evidence="3" id="KW-1185">Reference proteome</keyword>
<evidence type="ECO:0000256" key="1">
    <source>
        <dbReference type="SAM" id="MobiDB-lite"/>
    </source>
</evidence>
<evidence type="ECO:0000313" key="3">
    <source>
        <dbReference type="Proteomes" id="UP001172101"/>
    </source>
</evidence>
<feature type="compositionally biased region" description="Basic and acidic residues" evidence="1">
    <location>
        <begin position="131"/>
        <end position="144"/>
    </location>
</feature>
<evidence type="ECO:0000313" key="2">
    <source>
        <dbReference type="EMBL" id="KAK0707114.1"/>
    </source>
</evidence>
<comment type="caution">
    <text evidence="2">The sequence shown here is derived from an EMBL/GenBank/DDBJ whole genome shotgun (WGS) entry which is preliminary data.</text>
</comment>
<feature type="region of interest" description="Disordered" evidence="1">
    <location>
        <begin position="255"/>
        <end position="282"/>
    </location>
</feature>
<feature type="region of interest" description="Disordered" evidence="1">
    <location>
        <begin position="165"/>
        <end position="217"/>
    </location>
</feature>
<dbReference type="Proteomes" id="UP001172101">
    <property type="component" value="Unassembled WGS sequence"/>
</dbReference>
<proteinExistence type="predicted"/>
<feature type="compositionally biased region" description="Polar residues" evidence="1">
    <location>
        <begin position="188"/>
        <end position="202"/>
    </location>
</feature>
<reference evidence="2" key="1">
    <citation type="submission" date="2023-06" db="EMBL/GenBank/DDBJ databases">
        <title>Genome-scale phylogeny and comparative genomics of the fungal order Sordariales.</title>
        <authorList>
            <consortium name="Lawrence Berkeley National Laboratory"/>
            <person name="Hensen N."/>
            <person name="Bonometti L."/>
            <person name="Westerberg I."/>
            <person name="Brannstrom I.O."/>
            <person name="Guillou S."/>
            <person name="Cros-Aarteil S."/>
            <person name="Calhoun S."/>
            <person name="Haridas S."/>
            <person name="Kuo A."/>
            <person name="Mondo S."/>
            <person name="Pangilinan J."/>
            <person name="Riley R."/>
            <person name="LaButti K."/>
            <person name="Andreopoulos B."/>
            <person name="Lipzen A."/>
            <person name="Chen C."/>
            <person name="Yanf M."/>
            <person name="Daum C."/>
            <person name="Ng V."/>
            <person name="Clum A."/>
            <person name="Steindorff A."/>
            <person name="Ohm R."/>
            <person name="Martin F."/>
            <person name="Silar P."/>
            <person name="Natvig D."/>
            <person name="Lalanne C."/>
            <person name="Gautier V."/>
            <person name="Ament-velasquez S.L."/>
            <person name="Kruys A."/>
            <person name="Hutchinson M.I."/>
            <person name="Powell A.J."/>
            <person name="Barry K."/>
            <person name="Miller A.N."/>
            <person name="Grigoriev I.V."/>
            <person name="Debuchy R."/>
            <person name="Gladieux P."/>
            <person name="Thoren M.H."/>
            <person name="Johannesson H."/>
        </authorList>
    </citation>
    <scope>NUCLEOTIDE SEQUENCE</scope>
    <source>
        <strain evidence="2">SMH2392-1A</strain>
    </source>
</reference>
<protein>
    <submittedName>
        <fullName evidence="2">Uncharacterized protein</fullName>
    </submittedName>
</protein>
<organism evidence="2 3">
    <name type="scientific">Lasiosphaeria miniovina</name>
    <dbReference type="NCBI Taxonomy" id="1954250"/>
    <lineage>
        <taxon>Eukaryota</taxon>
        <taxon>Fungi</taxon>
        <taxon>Dikarya</taxon>
        <taxon>Ascomycota</taxon>
        <taxon>Pezizomycotina</taxon>
        <taxon>Sordariomycetes</taxon>
        <taxon>Sordariomycetidae</taxon>
        <taxon>Sordariales</taxon>
        <taxon>Lasiosphaeriaceae</taxon>
        <taxon>Lasiosphaeria</taxon>
    </lineage>
</organism>
<feature type="region of interest" description="Disordered" evidence="1">
    <location>
        <begin position="302"/>
        <end position="328"/>
    </location>
</feature>
<accession>A0AA40A0R7</accession>
<dbReference type="RefSeq" id="XP_060292208.1">
    <property type="nucleotide sequence ID" value="XM_060435294.1"/>
</dbReference>